<dbReference type="Proteomes" id="UP000249819">
    <property type="component" value="Unassembled WGS sequence"/>
</dbReference>
<dbReference type="PANTHER" id="PTHR30399:SF1">
    <property type="entry name" value="UTP PYROPHOSPHATASE"/>
    <property type="match status" value="1"/>
</dbReference>
<dbReference type="CDD" id="cd07344">
    <property type="entry name" value="M48_yhfN_like"/>
    <property type="match status" value="1"/>
</dbReference>
<dbReference type="InterPro" id="IPR002725">
    <property type="entry name" value="YgjP-like_metallopeptidase"/>
</dbReference>
<reference evidence="2 3" key="1">
    <citation type="submission" date="2018-06" db="EMBL/GenBank/DDBJ databases">
        <title>Genomic Encyclopedia of Archaeal and Bacterial Type Strains, Phase II (KMG-II): from individual species to whole genera.</title>
        <authorList>
            <person name="Goeker M."/>
        </authorList>
    </citation>
    <scope>NUCLEOTIDE SEQUENCE [LARGE SCALE GENOMIC DNA]</scope>
    <source>
        <strain evidence="2 3">DSM 29821</strain>
    </source>
</reference>
<dbReference type="PANTHER" id="PTHR30399">
    <property type="entry name" value="UNCHARACTERIZED PROTEIN YGJP"/>
    <property type="match status" value="1"/>
</dbReference>
<dbReference type="InterPro" id="IPR053136">
    <property type="entry name" value="UTP_pyrophosphatase-like"/>
</dbReference>
<accession>A0A327W483</accession>
<organism evidence="2 3">
    <name type="scientific">Chitinophaga dinghuensis</name>
    <dbReference type="NCBI Taxonomy" id="1539050"/>
    <lineage>
        <taxon>Bacteria</taxon>
        <taxon>Pseudomonadati</taxon>
        <taxon>Bacteroidota</taxon>
        <taxon>Chitinophagia</taxon>
        <taxon>Chitinophagales</taxon>
        <taxon>Chitinophagaceae</taxon>
        <taxon>Chitinophaga</taxon>
    </lineage>
</organism>
<feature type="domain" description="YgjP-like metallopeptidase" evidence="1">
    <location>
        <begin position="15"/>
        <end position="213"/>
    </location>
</feature>
<evidence type="ECO:0000259" key="1">
    <source>
        <dbReference type="Pfam" id="PF01863"/>
    </source>
</evidence>
<protein>
    <recommendedName>
        <fullName evidence="1">YgjP-like metallopeptidase domain-containing protein</fullName>
    </recommendedName>
</protein>
<comment type="caution">
    <text evidence="2">The sequence shown here is derived from an EMBL/GenBank/DDBJ whole genome shotgun (WGS) entry which is preliminary data.</text>
</comment>
<proteinExistence type="predicted"/>
<evidence type="ECO:0000313" key="2">
    <source>
        <dbReference type="EMBL" id="RAJ83166.1"/>
    </source>
</evidence>
<dbReference type="Gene3D" id="3.30.2010.10">
    <property type="entry name" value="Metalloproteases ('zincins'), catalytic domain"/>
    <property type="match status" value="1"/>
</dbReference>
<evidence type="ECO:0000313" key="3">
    <source>
        <dbReference type="Proteomes" id="UP000249819"/>
    </source>
</evidence>
<dbReference type="AlphaFoldDB" id="A0A327W483"/>
<dbReference type="Pfam" id="PF01863">
    <property type="entry name" value="YgjP-like"/>
    <property type="match status" value="1"/>
</dbReference>
<dbReference type="EMBL" id="QLMA01000003">
    <property type="protein sequence ID" value="RAJ83166.1"/>
    <property type="molecule type" value="Genomic_DNA"/>
</dbReference>
<sequence>MVLPDNYILIRKEVKHARLRVSEDGRVRIIIPETFSQDEIIALLKKKQRWIDKHLKFFKGMSKINLQRNQILLYGNRYSYFYDLTYEHKVIVDHEHNTIRAKRNLLDKTIQQQWLTDVAKKYLANRTEELAGKLNFNYNRLYLRNQRTKWGNCSKEKNISLNWRLIKAPMFVIDYLIVHELLHTVIMNHTHKFWTMLKSYYPDYKDAIIWLDKYGNSL</sequence>
<dbReference type="OrthoDB" id="9811177at2"/>
<keyword evidence="3" id="KW-1185">Reference proteome</keyword>
<name>A0A327W483_9BACT</name>
<gene>
    <name evidence="2" type="ORF">CLV59_103125</name>
</gene>